<dbReference type="AlphaFoldDB" id="A0A931MMV2"/>
<reference evidence="2" key="1">
    <citation type="submission" date="2020-11" db="EMBL/GenBank/DDBJ databases">
        <title>Novosphingobium aureum sp. nov., a marine bacterium isolated from sediment of a salt flat.</title>
        <authorList>
            <person name="Yoo Y."/>
            <person name="Kim J.-J."/>
        </authorList>
    </citation>
    <scope>NUCLEOTIDE SEQUENCE</scope>
    <source>
        <strain evidence="2">YJ-S2-02</strain>
    </source>
</reference>
<organism evidence="2 3">
    <name type="scientific">Novosphingobium aureum</name>
    <dbReference type="NCBI Taxonomy" id="2792964"/>
    <lineage>
        <taxon>Bacteria</taxon>
        <taxon>Pseudomonadati</taxon>
        <taxon>Pseudomonadota</taxon>
        <taxon>Alphaproteobacteria</taxon>
        <taxon>Sphingomonadales</taxon>
        <taxon>Sphingomonadaceae</taxon>
        <taxon>Novosphingobium</taxon>
    </lineage>
</organism>
<proteinExistence type="predicted"/>
<evidence type="ECO:0008006" key="4">
    <source>
        <dbReference type="Google" id="ProtNLM"/>
    </source>
</evidence>
<dbReference type="EMBL" id="JADZGI010000004">
    <property type="protein sequence ID" value="MBH0114745.1"/>
    <property type="molecule type" value="Genomic_DNA"/>
</dbReference>
<feature type="region of interest" description="Disordered" evidence="1">
    <location>
        <begin position="1"/>
        <end position="20"/>
    </location>
</feature>
<gene>
    <name evidence="2" type="ORF">I5E68_17495</name>
</gene>
<dbReference type="RefSeq" id="WP_197166515.1">
    <property type="nucleotide sequence ID" value="NZ_JADZGI010000004.1"/>
</dbReference>
<evidence type="ECO:0000256" key="1">
    <source>
        <dbReference type="SAM" id="MobiDB-lite"/>
    </source>
</evidence>
<name>A0A931MMV2_9SPHN</name>
<evidence type="ECO:0000313" key="3">
    <source>
        <dbReference type="Proteomes" id="UP000617634"/>
    </source>
</evidence>
<accession>A0A931MMV2</accession>
<evidence type="ECO:0000313" key="2">
    <source>
        <dbReference type="EMBL" id="MBH0114745.1"/>
    </source>
</evidence>
<comment type="caution">
    <text evidence="2">The sequence shown here is derived from an EMBL/GenBank/DDBJ whole genome shotgun (WGS) entry which is preliminary data.</text>
</comment>
<keyword evidence="3" id="KW-1185">Reference proteome</keyword>
<dbReference type="Proteomes" id="UP000617634">
    <property type="component" value="Unassembled WGS sequence"/>
</dbReference>
<protein>
    <recommendedName>
        <fullName evidence="4">Terminase small subunit</fullName>
    </recommendedName>
</protein>
<sequence length="166" mass="17761">MAVEHRSGGDGSSRKQRNAGLPDGWQDVFLAALASTSNVAASAREAQVPPARAYEARRGDPAFFARWQAALCEGYDHLEMQLLQRLRDGEIKPASGAKRGTRTFDNATALRLLIAHRETAARQRAIASDGNAETVLAAIDAKIEALRSRARDLPASPADGDQGDAP</sequence>